<evidence type="ECO:0000256" key="7">
    <source>
        <dbReference type="ARBA" id="ARBA00023316"/>
    </source>
</evidence>
<keyword evidence="10" id="KW-1185">Reference proteome</keyword>
<dbReference type="PANTHER" id="PTHR31375">
    <property type="match status" value="1"/>
</dbReference>
<sequence>MSPDIPPHLINNLRDLDLTNHSIGSKSLIHSLDQIKLSGGSSPILGLQTKWGYHHFVQQTGNRKKIKNNKMGKNLSITTISLLLVLASTKAQQVFDVKSYGAQPNADITQALTKAWKAACAVAGSKVVISAGVYKLGLVTLLGPCKDVASFKGKDGWVAFERIDGLTVSGGGVFDGKGQQTWQKNDCNKDKNCNALPINIRFDYVTNSKVQDITSKDSKYFHINLLECKKLQFQHVTITALADSPNTDGIHMGRSSQITITNADIGTGDDCISFGDGTQDITVNQVTCGPGHGISIGSLGRYQNEEPVSGIRVTGAKLSNTDNGVRIKTWPASSSGVASDIHFEDVVMSNVANPIIIDQNYYPNSQCSNQSPSKVKISNVSFKKIRGTSSTKEAVNLICSKSVPCQQVVLSDIDLAYKGGGGSTTSSCTNVQPTVSGKLNPPACTNKN</sequence>
<reference evidence="9 10" key="1">
    <citation type="journal article" date="2023" name="G3 (Bethesda)">
        <title>A haplotype-resolved chromosome-scale genome for Quercus rubra L. provides insights into the genetics of adaptive traits for red oak species.</title>
        <authorList>
            <person name="Kapoor B."/>
            <person name="Jenkins J."/>
            <person name="Schmutz J."/>
            <person name="Zhebentyayeva T."/>
            <person name="Kuelheim C."/>
            <person name="Coggeshall M."/>
            <person name="Heim C."/>
            <person name="Lasky J.R."/>
            <person name="Leites L."/>
            <person name="Islam-Faridi N."/>
            <person name="Romero-Severson J."/>
            <person name="DeLeo V.L."/>
            <person name="Lucas S.M."/>
            <person name="Lazic D."/>
            <person name="Gailing O."/>
            <person name="Carlson J."/>
            <person name="Staton M."/>
        </authorList>
    </citation>
    <scope>NUCLEOTIDE SEQUENCE [LARGE SCALE GENOMIC DNA]</scope>
    <source>
        <strain evidence="9">Pseudo-F2</strain>
    </source>
</reference>
<organism evidence="9 10">
    <name type="scientific">Quercus rubra</name>
    <name type="common">Northern red oak</name>
    <name type="synonym">Quercus borealis</name>
    <dbReference type="NCBI Taxonomy" id="3512"/>
    <lineage>
        <taxon>Eukaryota</taxon>
        <taxon>Viridiplantae</taxon>
        <taxon>Streptophyta</taxon>
        <taxon>Embryophyta</taxon>
        <taxon>Tracheophyta</taxon>
        <taxon>Spermatophyta</taxon>
        <taxon>Magnoliopsida</taxon>
        <taxon>eudicotyledons</taxon>
        <taxon>Gunneridae</taxon>
        <taxon>Pentapetalae</taxon>
        <taxon>rosids</taxon>
        <taxon>fabids</taxon>
        <taxon>Fagales</taxon>
        <taxon>Fagaceae</taxon>
        <taxon>Quercus</taxon>
    </lineage>
</organism>
<evidence type="ECO:0000313" key="9">
    <source>
        <dbReference type="EMBL" id="KAK4573158.1"/>
    </source>
</evidence>
<dbReference type="InterPro" id="IPR006626">
    <property type="entry name" value="PbH1"/>
</dbReference>
<keyword evidence="3" id="KW-0134">Cell wall</keyword>
<dbReference type="Gene3D" id="2.160.20.10">
    <property type="entry name" value="Single-stranded right-handed beta-helix, Pectin lyase-like"/>
    <property type="match status" value="1"/>
</dbReference>
<accession>A0AAN7EK45</accession>
<dbReference type="FunFam" id="2.160.20.10:FF:000004">
    <property type="entry name" value="Pectin lyase-like superfamily protein"/>
    <property type="match status" value="1"/>
</dbReference>
<evidence type="ECO:0000256" key="1">
    <source>
        <dbReference type="ARBA" id="ARBA00004191"/>
    </source>
</evidence>
<evidence type="ECO:0000256" key="2">
    <source>
        <dbReference type="ARBA" id="ARBA00008834"/>
    </source>
</evidence>
<protein>
    <recommendedName>
        <fullName evidence="11">Polygalacturonase</fullName>
    </recommendedName>
</protein>
<dbReference type="AlphaFoldDB" id="A0AAN7EK45"/>
<dbReference type="InterPro" id="IPR011050">
    <property type="entry name" value="Pectin_lyase_fold/virulence"/>
</dbReference>
<keyword evidence="5 8" id="KW-0378">Hydrolase</keyword>
<dbReference type="SMART" id="SM00710">
    <property type="entry name" value="PbH1"/>
    <property type="match status" value="4"/>
</dbReference>
<gene>
    <name evidence="9" type="ORF">RGQ29_031216</name>
</gene>
<dbReference type="InterPro" id="IPR012334">
    <property type="entry name" value="Pectin_lyas_fold"/>
</dbReference>
<dbReference type="SUPFAM" id="SSF51126">
    <property type="entry name" value="Pectin lyase-like"/>
    <property type="match status" value="1"/>
</dbReference>
<name>A0AAN7EK45_QUERU</name>
<keyword evidence="6 8" id="KW-0326">Glycosidase</keyword>
<dbReference type="GO" id="GO:0005975">
    <property type="term" value="P:carbohydrate metabolic process"/>
    <property type="evidence" value="ECO:0007669"/>
    <property type="project" value="InterPro"/>
</dbReference>
<comment type="similarity">
    <text evidence="2 8">Belongs to the glycosyl hydrolase 28 family.</text>
</comment>
<comment type="subcellular location">
    <subcellularLocation>
        <location evidence="1">Secreted</location>
        <location evidence="1">Cell wall</location>
    </subcellularLocation>
</comment>
<evidence type="ECO:0000256" key="4">
    <source>
        <dbReference type="ARBA" id="ARBA00022525"/>
    </source>
</evidence>
<evidence type="ECO:0000256" key="8">
    <source>
        <dbReference type="RuleBase" id="RU361169"/>
    </source>
</evidence>
<dbReference type="Proteomes" id="UP001324115">
    <property type="component" value="Unassembled WGS sequence"/>
</dbReference>
<comment type="caution">
    <text evidence="9">The sequence shown here is derived from an EMBL/GenBank/DDBJ whole genome shotgun (WGS) entry which is preliminary data.</text>
</comment>
<evidence type="ECO:0008006" key="11">
    <source>
        <dbReference type="Google" id="ProtNLM"/>
    </source>
</evidence>
<dbReference type="GO" id="GO:0071555">
    <property type="term" value="P:cell wall organization"/>
    <property type="evidence" value="ECO:0007669"/>
    <property type="project" value="UniProtKB-KW"/>
</dbReference>
<dbReference type="InterPro" id="IPR000743">
    <property type="entry name" value="Glyco_hydro_28"/>
</dbReference>
<keyword evidence="4" id="KW-0964">Secreted</keyword>
<evidence type="ECO:0000313" key="10">
    <source>
        <dbReference type="Proteomes" id="UP001324115"/>
    </source>
</evidence>
<evidence type="ECO:0000256" key="3">
    <source>
        <dbReference type="ARBA" id="ARBA00022512"/>
    </source>
</evidence>
<keyword evidence="7" id="KW-0961">Cell wall biogenesis/degradation</keyword>
<proteinExistence type="inferred from homology"/>
<evidence type="ECO:0000256" key="6">
    <source>
        <dbReference type="ARBA" id="ARBA00023295"/>
    </source>
</evidence>
<dbReference type="Pfam" id="PF00295">
    <property type="entry name" value="Glyco_hydro_28"/>
    <property type="match status" value="1"/>
</dbReference>
<dbReference type="EMBL" id="JAXUIC010000009">
    <property type="protein sequence ID" value="KAK4573158.1"/>
    <property type="molecule type" value="Genomic_DNA"/>
</dbReference>
<dbReference type="GO" id="GO:0004650">
    <property type="term" value="F:polygalacturonase activity"/>
    <property type="evidence" value="ECO:0007669"/>
    <property type="project" value="InterPro"/>
</dbReference>
<evidence type="ECO:0000256" key="5">
    <source>
        <dbReference type="ARBA" id="ARBA00022801"/>
    </source>
</evidence>